<dbReference type="InterPro" id="IPR015590">
    <property type="entry name" value="Aldehyde_DH_dom"/>
</dbReference>
<comment type="similarity">
    <text evidence="1 4">Belongs to the aldehyde dehydrogenase family.</text>
</comment>
<name>A0A8H6Y8P1_9AGAR</name>
<comment type="caution">
    <text evidence="6">The sequence shown here is derived from an EMBL/GenBank/DDBJ whole genome shotgun (WGS) entry which is preliminary data.</text>
</comment>
<dbReference type="OrthoDB" id="310895at2759"/>
<dbReference type="EMBL" id="JACAZI010000008">
    <property type="protein sequence ID" value="KAF7353630.1"/>
    <property type="molecule type" value="Genomic_DNA"/>
</dbReference>
<dbReference type="InterPro" id="IPR016161">
    <property type="entry name" value="Ald_DH/histidinol_DH"/>
</dbReference>
<dbReference type="InterPro" id="IPR029510">
    <property type="entry name" value="Ald_DH_CS_GLU"/>
</dbReference>
<evidence type="ECO:0000256" key="4">
    <source>
        <dbReference type="RuleBase" id="RU003345"/>
    </source>
</evidence>
<dbReference type="GO" id="GO:0016620">
    <property type="term" value="F:oxidoreductase activity, acting on the aldehyde or oxo group of donors, NAD or NADP as acceptor"/>
    <property type="evidence" value="ECO:0007669"/>
    <property type="project" value="InterPro"/>
</dbReference>
<dbReference type="PROSITE" id="PS00687">
    <property type="entry name" value="ALDEHYDE_DEHYDR_GLU"/>
    <property type="match status" value="1"/>
</dbReference>
<gene>
    <name evidence="6" type="ORF">MVEN_01047700</name>
</gene>
<organism evidence="6 7">
    <name type="scientific">Mycena venus</name>
    <dbReference type="NCBI Taxonomy" id="2733690"/>
    <lineage>
        <taxon>Eukaryota</taxon>
        <taxon>Fungi</taxon>
        <taxon>Dikarya</taxon>
        <taxon>Basidiomycota</taxon>
        <taxon>Agaricomycotina</taxon>
        <taxon>Agaricomycetes</taxon>
        <taxon>Agaricomycetidae</taxon>
        <taxon>Agaricales</taxon>
        <taxon>Marasmiineae</taxon>
        <taxon>Mycenaceae</taxon>
        <taxon>Mycena</taxon>
    </lineage>
</organism>
<dbReference type="Gene3D" id="3.40.605.10">
    <property type="entry name" value="Aldehyde Dehydrogenase, Chain A, domain 1"/>
    <property type="match status" value="1"/>
</dbReference>
<keyword evidence="7" id="KW-1185">Reference proteome</keyword>
<dbReference type="InterPro" id="IPR016162">
    <property type="entry name" value="Ald_DH_N"/>
</dbReference>
<sequence length="717" mass="79123">MSSLVSVFLNPLISFSPSWSEDGENGGGFDVVWPLTICIALGIWLVVERYQKAQYAAISFTYETPDAAEPGHTSMLIPNAHLNSHRENEDLCPPVMVDGARYITCFDPATGMHLATLKADSEDEIAHKIGLAAEAQKTWRQTSFGRRRRVLRSLNKWLVENQDVCARTACRDTGKTLVDAALGEIITTCSKLSWLIDHGERALRPESRASNLILCYKSSKVYYEPLGVVAGIVSWNYPLHNAWSPIMASIFAGNAIVLKCSENVFWSTQWFVGAIRKCLHACGHDPELVQLVCCFPEQADALTRSPRIKHITFIGSETVGRKIAIAATEHLTPVTLELGGKDPAIILEGTDLNKWASIWMRGIFQNVGQNCIGIERLIVHESQHDELFDLLKKRAEMLRLGSVLTPSDAGFVSTVDCGAMISRDRFDSLTAVVQEAGDAGAEVHGGKQYDHVYQDKGYYFQPTIVGPVTPEMRIAQEELFAPVATLMPYNTLEEAIELANGTRYALGASVFGPSQDLCVEVAKKLDCGMVSINDFGVFYLNQDLPFGGIKASGYGRFGGPEGLRALTNVKAIMVDRWPALAETAIPKVLDYPIRSLVLSWEFVSGLVSFLYADGWRKRIAGLWRLSDRPRIPFLLESLTPLDRYYINDVECDGDSGGLSMGIFYLSNGLINLTIQGYQVQDGRTAFLSNEAGNASYNSSLAVKDIEDINCCFKIQNL</sequence>
<accession>A0A8H6Y8P1</accession>
<dbReference type="PANTHER" id="PTHR11699">
    <property type="entry name" value="ALDEHYDE DEHYDROGENASE-RELATED"/>
    <property type="match status" value="1"/>
</dbReference>
<proteinExistence type="inferred from homology"/>
<evidence type="ECO:0000256" key="3">
    <source>
        <dbReference type="PROSITE-ProRule" id="PRU10007"/>
    </source>
</evidence>
<evidence type="ECO:0000256" key="2">
    <source>
        <dbReference type="ARBA" id="ARBA00023002"/>
    </source>
</evidence>
<reference evidence="6" key="1">
    <citation type="submission" date="2020-05" db="EMBL/GenBank/DDBJ databases">
        <title>Mycena genomes resolve the evolution of fungal bioluminescence.</title>
        <authorList>
            <person name="Tsai I.J."/>
        </authorList>
    </citation>
    <scope>NUCLEOTIDE SEQUENCE</scope>
    <source>
        <strain evidence="6">CCC161011</strain>
    </source>
</reference>
<dbReference type="CDD" id="cd07098">
    <property type="entry name" value="ALDH_F15-22"/>
    <property type="match status" value="1"/>
</dbReference>
<dbReference type="SUPFAM" id="SSF53720">
    <property type="entry name" value="ALDH-like"/>
    <property type="match status" value="1"/>
</dbReference>
<feature type="domain" description="Aldehyde dehydrogenase" evidence="5">
    <location>
        <begin position="101"/>
        <end position="572"/>
    </location>
</feature>
<dbReference type="InterPro" id="IPR016163">
    <property type="entry name" value="Ald_DH_C"/>
</dbReference>
<dbReference type="Proteomes" id="UP000620124">
    <property type="component" value="Unassembled WGS sequence"/>
</dbReference>
<feature type="active site" evidence="3">
    <location>
        <position position="337"/>
    </location>
</feature>
<dbReference type="AlphaFoldDB" id="A0A8H6Y8P1"/>
<evidence type="ECO:0000259" key="5">
    <source>
        <dbReference type="Pfam" id="PF00171"/>
    </source>
</evidence>
<dbReference type="Gene3D" id="3.40.309.10">
    <property type="entry name" value="Aldehyde Dehydrogenase, Chain A, domain 2"/>
    <property type="match status" value="1"/>
</dbReference>
<evidence type="ECO:0000313" key="6">
    <source>
        <dbReference type="EMBL" id="KAF7353630.1"/>
    </source>
</evidence>
<evidence type="ECO:0000256" key="1">
    <source>
        <dbReference type="ARBA" id="ARBA00009986"/>
    </source>
</evidence>
<keyword evidence="2 4" id="KW-0560">Oxidoreductase</keyword>
<dbReference type="Pfam" id="PF00171">
    <property type="entry name" value="Aldedh"/>
    <property type="match status" value="1"/>
</dbReference>
<evidence type="ECO:0000313" key="7">
    <source>
        <dbReference type="Proteomes" id="UP000620124"/>
    </source>
</evidence>
<protein>
    <submittedName>
        <fullName evidence="6">Aldedh domain-containing protein</fullName>
    </submittedName>
</protein>